<dbReference type="EMBL" id="MCHX01000008">
    <property type="protein sequence ID" value="OFJ54892.1"/>
    <property type="molecule type" value="Genomic_DNA"/>
</dbReference>
<sequence>MARRLIVGVLVLALVMAGSVGGFLASREQTRQPSIVFDTGDVGDADGVTLTMYITRVDVGEQTMTVEIDDAAFDGALNGPGDTLGEDIVLQTNGRRNGTVRLAKGDVFQTVLQEFALNGAITDFPFDRYTAYTSVRVLRADGSQIPVAMNLQNVDAFFSAAPYYDAQQGWLNVDIAIDRSLPTQVFGVFIMVLMLGLALSAALLAFFVVRTRHGIAFGAYSVMAALLFAMVPLRNAIPGNPPIGSLIDFAAFFIAEAVISMSLIVSVVTGYRHQMRIDRST</sequence>
<dbReference type="AlphaFoldDB" id="A0A1E8Q8V3"/>
<reference evidence="2 3" key="1">
    <citation type="submission" date="2016-09" db="EMBL/GenBank/DDBJ databases">
        <title>genome sequence of Mycobacterium sp. 739 SCH.</title>
        <authorList>
            <person name="Greninger A.L."/>
            <person name="Qin X."/>
            <person name="Jerome K."/>
            <person name="Vora S."/>
            <person name="Quinn K."/>
        </authorList>
    </citation>
    <scope>NUCLEOTIDE SEQUENCE [LARGE SCALE GENOMIC DNA]</scope>
    <source>
        <strain evidence="2 3">SCH</strain>
    </source>
</reference>
<name>A0A1E8Q8V3_9MYCO</name>
<dbReference type="Proteomes" id="UP000178953">
    <property type="component" value="Unassembled WGS sequence"/>
</dbReference>
<keyword evidence="1" id="KW-0472">Membrane</keyword>
<accession>A0A1E8Q8V3</accession>
<dbReference type="Pfam" id="PF14494">
    <property type="entry name" value="DUF4436"/>
    <property type="match status" value="1"/>
</dbReference>
<proteinExistence type="predicted"/>
<keyword evidence="3" id="KW-1185">Reference proteome</keyword>
<dbReference type="InterPro" id="IPR027948">
    <property type="entry name" value="DUF4436"/>
</dbReference>
<feature type="transmembrane region" description="Helical" evidence="1">
    <location>
        <begin position="249"/>
        <end position="271"/>
    </location>
</feature>
<organism evidence="2 3">
    <name type="scientific">Mycolicibacterium grossiae</name>
    <dbReference type="NCBI Taxonomy" id="1552759"/>
    <lineage>
        <taxon>Bacteria</taxon>
        <taxon>Bacillati</taxon>
        <taxon>Actinomycetota</taxon>
        <taxon>Actinomycetes</taxon>
        <taxon>Mycobacteriales</taxon>
        <taxon>Mycobacteriaceae</taxon>
        <taxon>Mycolicibacterium</taxon>
    </lineage>
</organism>
<protein>
    <recommendedName>
        <fullName evidence="4">DUF4436 domain-containing protein</fullName>
    </recommendedName>
</protein>
<comment type="caution">
    <text evidence="2">The sequence shown here is derived from an EMBL/GenBank/DDBJ whole genome shotgun (WGS) entry which is preliminary data.</text>
</comment>
<keyword evidence="1" id="KW-1133">Transmembrane helix</keyword>
<evidence type="ECO:0000313" key="3">
    <source>
        <dbReference type="Proteomes" id="UP000178953"/>
    </source>
</evidence>
<evidence type="ECO:0000313" key="2">
    <source>
        <dbReference type="EMBL" id="OFJ54892.1"/>
    </source>
</evidence>
<keyword evidence="1" id="KW-0812">Transmembrane</keyword>
<feature type="transmembrane region" description="Helical" evidence="1">
    <location>
        <begin position="215"/>
        <end position="237"/>
    </location>
</feature>
<gene>
    <name evidence="2" type="ORF">BEL07_04860</name>
</gene>
<evidence type="ECO:0008006" key="4">
    <source>
        <dbReference type="Google" id="ProtNLM"/>
    </source>
</evidence>
<feature type="transmembrane region" description="Helical" evidence="1">
    <location>
        <begin position="185"/>
        <end position="208"/>
    </location>
</feature>
<evidence type="ECO:0000256" key="1">
    <source>
        <dbReference type="SAM" id="Phobius"/>
    </source>
</evidence>